<dbReference type="GO" id="GO:0008684">
    <property type="term" value="F:2-oxopent-4-enoate hydratase activity"/>
    <property type="evidence" value="ECO:0007669"/>
    <property type="project" value="UniProtKB-EC"/>
</dbReference>
<evidence type="ECO:0000313" key="3">
    <source>
        <dbReference type="EMBL" id="SFV66977.1"/>
    </source>
</evidence>
<sequence>MKTVQFGEKRVAVSKVVCIGRNYVEHIEELGNEIPENMVVFNKPNSAISDTLYYFSEKCRFEGEICFLIRSGRIAGVGFGLDLTHADIQNRLKQKGLPWERAKAFDHSAVLSRFAVFGGTVESLHMKLYRNDTLVQYAGYDLMMYKPAAMLEEIQTFMTLEDNDIIMSGTPKGVATYDRGDRFVGQVFSGTKLLVEASWIVQEEGPSVALNQRSRKAGRS</sequence>
<dbReference type="EMBL" id="FPHL01000045">
    <property type="protein sequence ID" value="SFV66977.1"/>
    <property type="molecule type" value="Genomic_DNA"/>
</dbReference>
<organism evidence="3">
    <name type="scientific">hydrothermal vent metagenome</name>
    <dbReference type="NCBI Taxonomy" id="652676"/>
    <lineage>
        <taxon>unclassified sequences</taxon>
        <taxon>metagenomes</taxon>
        <taxon>ecological metagenomes</taxon>
    </lineage>
</organism>
<dbReference type="GO" id="GO:0046872">
    <property type="term" value="F:metal ion binding"/>
    <property type="evidence" value="ECO:0007669"/>
    <property type="project" value="UniProtKB-KW"/>
</dbReference>
<dbReference type="SUPFAM" id="SSF56529">
    <property type="entry name" value="FAH"/>
    <property type="match status" value="1"/>
</dbReference>
<dbReference type="PANTHER" id="PTHR11820:SF7">
    <property type="entry name" value="ACYLPYRUVASE FAHD1, MITOCHONDRIAL"/>
    <property type="match status" value="1"/>
</dbReference>
<gene>
    <name evidence="3" type="ORF">MNB_SV-10-885</name>
</gene>
<proteinExistence type="predicted"/>
<evidence type="ECO:0000259" key="2">
    <source>
        <dbReference type="Pfam" id="PF01557"/>
    </source>
</evidence>
<dbReference type="InterPro" id="IPR036663">
    <property type="entry name" value="Fumarylacetoacetase_C_sf"/>
</dbReference>
<dbReference type="EC" id="4.2.1.80" evidence="3"/>
<protein>
    <submittedName>
        <fullName evidence="3">2-keto-4-pentenoate hydratase</fullName>
        <ecNumber evidence="3">4.2.1.80</ecNumber>
    </submittedName>
</protein>
<keyword evidence="3" id="KW-0456">Lyase</keyword>
<dbReference type="PANTHER" id="PTHR11820">
    <property type="entry name" value="ACYLPYRUVASE"/>
    <property type="match status" value="1"/>
</dbReference>
<evidence type="ECO:0000256" key="1">
    <source>
        <dbReference type="ARBA" id="ARBA00022723"/>
    </source>
</evidence>
<keyword evidence="1" id="KW-0479">Metal-binding</keyword>
<accession>A0A1W1CMQ7</accession>
<dbReference type="InterPro" id="IPR011234">
    <property type="entry name" value="Fumarylacetoacetase-like_C"/>
</dbReference>
<feature type="domain" description="Fumarylacetoacetase-like C-terminal" evidence="2">
    <location>
        <begin position="15"/>
        <end position="182"/>
    </location>
</feature>
<reference evidence="3" key="1">
    <citation type="submission" date="2016-10" db="EMBL/GenBank/DDBJ databases">
        <authorList>
            <person name="de Groot N.N."/>
        </authorList>
    </citation>
    <scope>NUCLEOTIDE SEQUENCE</scope>
</reference>
<dbReference type="Pfam" id="PF01557">
    <property type="entry name" value="FAA_hydrolase"/>
    <property type="match status" value="1"/>
</dbReference>
<dbReference type="GO" id="GO:0018773">
    <property type="term" value="F:acetylpyruvate hydrolase activity"/>
    <property type="evidence" value="ECO:0007669"/>
    <property type="project" value="TreeGrafter"/>
</dbReference>
<dbReference type="Gene3D" id="3.90.850.10">
    <property type="entry name" value="Fumarylacetoacetase-like, C-terminal domain"/>
    <property type="match status" value="1"/>
</dbReference>
<name>A0A1W1CMQ7_9ZZZZ</name>
<dbReference type="AlphaFoldDB" id="A0A1W1CMQ7"/>